<feature type="compositionally biased region" description="Low complexity" evidence="1">
    <location>
        <begin position="111"/>
        <end position="120"/>
    </location>
</feature>
<feature type="region of interest" description="Disordered" evidence="1">
    <location>
        <begin position="381"/>
        <end position="464"/>
    </location>
</feature>
<organism evidence="2 3">
    <name type="scientific">Besnoitia besnoiti</name>
    <name type="common">Apicomplexan protozoan</name>
    <dbReference type="NCBI Taxonomy" id="94643"/>
    <lineage>
        <taxon>Eukaryota</taxon>
        <taxon>Sar</taxon>
        <taxon>Alveolata</taxon>
        <taxon>Apicomplexa</taxon>
        <taxon>Conoidasida</taxon>
        <taxon>Coccidia</taxon>
        <taxon>Eucoccidiorida</taxon>
        <taxon>Eimeriorina</taxon>
        <taxon>Sarcocystidae</taxon>
        <taxon>Besnoitia</taxon>
    </lineage>
</organism>
<comment type="caution">
    <text evidence="2">The sequence shown here is derived from an EMBL/GenBank/DDBJ whole genome shotgun (WGS) entry which is preliminary data.</text>
</comment>
<dbReference type="KEGG" id="bbes:BESB_058300"/>
<evidence type="ECO:0008006" key="4">
    <source>
        <dbReference type="Google" id="ProtNLM"/>
    </source>
</evidence>
<gene>
    <name evidence="2" type="ORF">BESB_058300</name>
</gene>
<dbReference type="GeneID" id="40310758"/>
<dbReference type="AlphaFoldDB" id="A0A2A9MH05"/>
<protein>
    <recommendedName>
        <fullName evidence="4">CRAL-TRIO domain-containing protein</fullName>
    </recommendedName>
</protein>
<dbReference type="Proteomes" id="UP000224006">
    <property type="component" value="Chromosome V"/>
</dbReference>
<name>A0A2A9MH05_BESBE</name>
<sequence length="464" mass="50854">MELGSSFLLEDSLSSYVFPWLVTASSSLQTMALPRHFLFSSAAWLCESVPSRELKIAPTGRPTRQWKAPGSCYLFWGVAVFVAVALSASPDDWCAGTSLFPAFACAEAAGAEGPQEASGENDPSQGGGEGRNKQGKPPGESSSSSSRTSWSPKRPQPLPEERVLPALRLFESVHGQMTLFFKGFSRQGSLIAYDLLDELRTVDEARMMMDVEFLVLDRLMEHYDSTRHLRVVDTSIIHKMLNLGNLLPWRIPRVLTDIKKMVLEYKPVLTQFLNRYEKLIEVLILTNVPRALSPFRGLIAALIGVPRQKLVFASSLADLEAYIPRHHIPREFWNPTGGPVREGKENTVSWRIMLEEVKAKLGSDAVTPAGHELLRKIKEEEASGEQTAAGAGAPDAQASSSQGPSKGQEIEEFLLFSGDVNVNADGAKPADTTPAPRNTPLSPEFPSLFDELGSIGADDFDDLD</sequence>
<dbReference type="OrthoDB" id="1434354at2759"/>
<dbReference type="RefSeq" id="XP_029218952.1">
    <property type="nucleotide sequence ID" value="XM_029364244.1"/>
</dbReference>
<reference evidence="2 3" key="1">
    <citation type="submission" date="2017-09" db="EMBL/GenBank/DDBJ databases">
        <title>Genome sequencing of Besnoitia besnoiti strain Bb-Ger1.</title>
        <authorList>
            <person name="Schares G."/>
            <person name="Venepally P."/>
            <person name="Lorenzi H.A."/>
        </authorList>
    </citation>
    <scope>NUCLEOTIDE SEQUENCE [LARGE SCALE GENOMIC DNA]</scope>
    <source>
        <strain evidence="2 3">Bb-Ger1</strain>
    </source>
</reference>
<dbReference type="VEuPathDB" id="ToxoDB:BESB_058300"/>
<evidence type="ECO:0000313" key="2">
    <source>
        <dbReference type="EMBL" id="PFH34943.1"/>
    </source>
</evidence>
<accession>A0A2A9MH05</accession>
<feature type="compositionally biased region" description="Low complexity" evidence="1">
    <location>
        <begin position="141"/>
        <end position="151"/>
    </location>
</feature>
<feature type="region of interest" description="Disordered" evidence="1">
    <location>
        <begin position="111"/>
        <end position="158"/>
    </location>
</feature>
<feature type="compositionally biased region" description="Low complexity" evidence="1">
    <location>
        <begin position="388"/>
        <end position="405"/>
    </location>
</feature>
<keyword evidence="3" id="KW-1185">Reference proteome</keyword>
<evidence type="ECO:0000313" key="3">
    <source>
        <dbReference type="Proteomes" id="UP000224006"/>
    </source>
</evidence>
<proteinExistence type="predicted"/>
<dbReference type="EMBL" id="NWUJ01000005">
    <property type="protein sequence ID" value="PFH34943.1"/>
    <property type="molecule type" value="Genomic_DNA"/>
</dbReference>
<evidence type="ECO:0000256" key="1">
    <source>
        <dbReference type="SAM" id="MobiDB-lite"/>
    </source>
</evidence>